<dbReference type="AlphaFoldDB" id="Q04FN5"/>
<organism evidence="1 2">
    <name type="scientific">Oenococcus oeni (strain ATCC BAA-331 / PSU-1)</name>
    <dbReference type="NCBI Taxonomy" id="203123"/>
    <lineage>
        <taxon>Bacteria</taxon>
        <taxon>Bacillati</taxon>
        <taxon>Bacillota</taxon>
        <taxon>Bacilli</taxon>
        <taxon>Lactobacillales</taxon>
        <taxon>Lactobacillaceae</taxon>
        <taxon>Oenococcus</taxon>
    </lineage>
</organism>
<dbReference type="Proteomes" id="UP000000774">
    <property type="component" value="Chromosome"/>
</dbReference>
<evidence type="ECO:0000313" key="1">
    <source>
        <dbReference type="EMBL" id="ABJ56737.1"/>
    </source>
</evidence>
<dbReference type="HOGENOM" id="CLU_3382960_0_0_9"/>
<dbReference type="KEGG" id="ooe:OEOE_0814"/>
<evidence type="ECO:0000313" key="2">
    <source>
        <dbReference type="Proteomes" id="UP000000774"/>
    </source>
</evidence>
<accession>Q04FN5</accession>
<name>Q04FN5_OENOB</name>
<keyword evidence="2" id="KW-1185">Reference proteome</keyword>
<dbReference type="EMBL" id="CP000411">
    <property type="protein sequence ID" value="ABJ56737.1"/>
    <property type="molecule type" value="Genomic_DNA"/>
</dbReference>
<protein>
    <submittedName>
        <fullName evidence="1">Uncharacterized protein</fullName>
    </submittedName>
</protein>
<sequence length="33" mass="4071">MKFFNNIKTPGFSQQFQVFLIYDYLLLKNDRLK</sequence>
<reference evidence="1 2" key="1">
    <citation type="journal article" date="2006" name="Proc. Natl. Acad. Sci. U.S.A.">
        <title>Comparative genomics of the lactic acid bacteria.</title>
        <authorList>
            <person name="Makarova K."/>
            <person name="Slesarev A."/>
            <person name="Wolf Y."/>
            <person name="Sorokin A."/>
            <person name="Mirkin B."/>
            <person name="Koonin E."/>
            <person name="Pavlov A."/>
            <person name="Pavlova N."/>
            <person name="Karamychev V."/>
            <person name="Polouchine N."/>
            <person name="Shakhova V."/>
            <person name="Grigoriev I."/>
            <person name="Lou Y."/>
            <person name="Rohksar D."/>
            <person name="Lucas S."/>
            <person name="Huang K."/>
            <person name="Goodstein D.M."/>
            <person name="Hawkins T."/>
            <person name="Plengvidhya V."/>
            <person name="Welker D."/>
            <person name="Hughes J."/>
            <person name="Goh Y."/>
            <person name="Benson A."/>
            <person name="Baldwin K."/>
            <person name="Lee J.H."/>
            <person name="Diaz-Muniz I."/>
            <person name="Dosti B."/>
            <person name="Smeianov V."/>
            <person name="Wechter W."/>
            <person name="Barabote R."/>
            <person name="Lorca G."/>
            <person name="Altermann E."/>
            <person name="Barrangou R."/>
            <person name="Ganesan B."/>
            <person name="Xie Y."/>
            <person name="Rawsthorne H."/>
            <person name="Tamir D."/>
            <person name="Parker C."/>
            <person name="Breidt F."/>
            <person name="Broadbent J."/>
            <person name="Hutkins R."/>
            <person name="O'Sullivan D."/>
            <person name="Steele J."/>
            <person name="Unlu G."/>
            <person name="Saier M."/>
            <person name="Klaenhammer T."/>
            <person name="Richardson P."/>
            <person name="Kozyavkin S."/>
            <person name="Weimer B."/>
            <person name="Mills D."/>
        </authorList>
    </citation>
    <scope>NUCLEOTIDE SEQUENCE [LARGE SCALE GENOMIC DNA]</scope>
    <source>
        <strain evidence="2">ATCC BAA-331 / PSU-1</strain>
    </source>
</reference>
<proteinExistence type="predicted"/>
<gene>
    <name evidence="1" type="ordered locus">OEOE_0814</name>
</gene>